<gene>
    <name evidence="2" type="ORF">BDY17DRAFT_286199</name>
</gene>
<name>A0A6A6PIE2_9PEZI</name>
<dbReference type="InterPro" id="IPR052512">
    <property type="entry name" value="4CMD/NDH-1_regulator"/>
</dbReference>
<accession>A0A6A6PIE2</accession>
<dbReference type="SUPFAM" id="SSF69118">
    <property type="entry name" value="AhpD-like"/>
    <property type="match status" value="1"/>
</dbReference>
<dbReference type="InterPro" id="IPR003779">
    <property type="entry name" value="CMD-like"/>
</dbReference>
<protein>
    <submittedName>
        <fullName evidence="2">AhpD-like protein</fullName>
    </submittedName>
</protein>
<dbReference type="PANTHER" id="PTHR33570">
    <property type="entry name" value="4-CARBOXYMUCONOLACTONE DECARBOXYLASE FAMILY PROTEIN"/>
    <property type="match status" value="1"/>
</dbReference>
<evidence type="ECO:0000313" key="3">
    <source>
        <dbReference type="Proteomes" id="UP000799767"/>
    </source>
</evidence>
<dbReference type="PANTHER" id="PTHR33570:SF2">
    <property type="entry name" value="CARBOXYMUCONOLACTONE DECARBOXYLASE-LIKE DOMAIN-CONTAINING PROTEIN"/>
    <property type="match status" value="1"/>
</dbReference>
<evidence type="ECO:0000259" key="1">
    <source>
        <dbReference type="Pfam" id="PF02627"/>
    </source>
</evidence>
<dbReference type="OrthoDB" id="104509at2759"/>
<dbReference type="Proteomes" id="UP000799767">
    <property type="component" value="Unassembled WGS sequence"/>
</dbReference>
<dbReference type="Gene3D" id="1.20.1290.10">
    <property type="entry name" value="AhpD-like"/>
    <property type="match status" value="1"/>
</dbReference>
<dbReference type="AlphaFoldDB" id="A0A6A6PIE2"/>
<feature type="domain" description="Carboxymuconolactone decarboxylase-like" evidence="1">
    <location>
        <begin position="65"/>
        <end position="145"/>
    </location>
</feature>
<dbReference type="RefSeq" id="XP_033586044.1">
    <property type="nucleotide sequence ID" value="XM_033732123.1"/>
</dbReference>
<evidence type="ECO:0000313" key="2">
    <source>
        <dbReference type="EMBL" id="KAF2479474.1"/>
    </source>
</evidence>
<reference evidence="2" key="1">
    <citation type="journal article" date="2020" name="Stud. Mycol.">
        <title>101 Dothideomycetes genomes: a test case for predicting lifestyles and emergence of pathogens.</title>
        <authorList>
            <person name="Haridas S."/>
            <person name="Albert R."/>
            <person name="Binder M."/>
            <person name="Bloem J."/>
            <person name="Labutti K."/>
            <person name="Salamov A."/>
            <person name="Andreopoulos B."/>
            <person name="Baker S."/>
            <person name="Barry K."/>
            <person name="Bills G."/>
            <person name="Bluhm B."/>
            <person name="Cannon C."/>
            <person name="Castanera R."/>
            <person name="Culley D."/>
            <person name="Daum C."/>
            <person name="Ezra D."/>
            <person name="Gonzalez J."/>
            <person name="Henrissat B."/>
            <person name="Kuo A."/>
            <person name="Liang C."/>
            <person name="Lipzen A."/>
            <person name="Lutzoni F."/>
            <person name="Magnuson J."/>
            <person name="Mondo S."/>
            <person name="Nolan M."/>
            <person name="Ohm R."/>
            <person name="Pangilinan J."/>
            <person name="Park H.-J."/>
            <person name="Ramirez L."/>
            <person name="Alfaro M."/>
            <person name="Sun H."/>
            <person name="Tritt A."/>
            <person name="Yoshinaga Y."/>
            <person name="Zwiers L.-H."/>
            <person name="Turgeon B."/>
            <person name="Goodwin S."/>
            <person name="Spatafora J."/>
            <person name="Crous P."/>
            <person name="Grigoriev I."/>
        </authorList>
    </citation>
    <scope>NUCLEOTIDE SEQUENCE</scope>
    <source>
        <strain evidence="2">CBS 113389</strain>
    </source>
</reference>
<dbReference type="GeneID" id="54473125"/>
<dbReference type="Pfam" id="PF02627">
    <property type="entry name" value="CMD"/>
    <property type="match status" value="1"/>
</dbReference>
<dbReference type="GO" id="GO:0051920">
    <property type="term" value="F:peroxiredoxin activity"/>
    <property type="evidence" value="ECO:0007669"/>
    <property type="project" value="InterPro"/>
</dbReference>
<proteinExistence type="predicted"/>
<dbReference type="EMBL" id="MU001641">
    <property type="protein sequence ID" value="KAF2479474.1"/>
    <property type="molecule type" value="Genomic_DNA"/>
</dbReference>
<keyword evidence="3" id="KW-1185">Reference proteome</keyword>
<organism evidence="2 3">
    <name type="scientific">Neohortaea acidophila</name>
    <dbReference type="NCBI Taxonomy" id="245834"/>
    <lineage>
        <taxon>Eukaryota</taxon>
        <taxon>Fungi</taxon>
        <taxon>Dikarya</taxon>
        <taxon>Ascomycota</taxon>
        <taxon>Pezizomycotina</taxon>
        <taxon>Dothideomycetes</taxon>
        <taxon>Dothideomycetidae</taxon>
        <taxon>Mycosphaerellales</taxon>
        <taxon>Teratosphaeriaceae</taxon>
        <taxon>Neohortaea</taxon>
    </lineage>
</organism>
<sequence length="180" mass="20542">MADRDYKSDRDSKQSTFVTEYSEEEVKKAHDVLYNEGLRMRIKVNGESYVRKALEKSHDPFSRPMQEYVAEACWGWVWSRPGLELKTRSFLNIAMLCCQNRGTELATHVKGALTNGATEEEVREVILQATAYCGMPAGIEGFRVAGKAVSEWKEEQHRHGHHVDGHADIGMEMRTQEHDV</sequence>
<dbReference type="InterPro" id="IPR029032">
    <property type="entry name" value="AhpD-like"/>
</dbReference>